<feature type="transmembrane region" description="Helical" evidence="8">
    <location>
        <begin position="150"/>
        <end position="171"/>
    </location>
</feature>
<comment type="catalytic activity">
    <reaction evidence="7">
        <text>urea(in) = urea(out)</text>
        <dbReference type="Rhea" id="RHEA:32799"/>
        <dbReference type="ChEBI" id="CHEBI:16199"/>
    </reaction>
</comment>
<evidence type="ECO:0000256" key="3">
    <source>
        <dbReference type="ARBA" id="ARBA00022475"/>
    </source>
</evidence>
<name>A0A8J5N915_HOMAM</name>
<evidence type="ECO:0000256" key="7">
    <source>
        <dbReference type="ARBA" id="ARBA00033993"/>
    </source>
</evidence>
<gene>
    <name evidence="9" type="primary">UT1-L1</name>
    <name evidence="9" type="ORF">Hamer_G015316</name>
</gene>
<keyword evidence="4 8" id="KW-0812">Transmembrane</keyword>
<evidence type="ECO:0000256" key="2">
    <source>
        <dbReference type="ARBA" id="ARBA00005914"/>
    </source>
</evidence>
<dbReference type="Proteomes" id="UP000747542">
    <property type="component" value="Unassembled WGS sequence"/>
</dbReference>
<keyword evidence="6 8" id="KW-0472">Membrane</keyword>
<comment type="caution">
    <text evidence="9">The sequence shown here is derived from an EMBL/GenBank/DDBJ whole genome shotgun (WGS) entry which is preliminary data.</text>
</comment>
<evidence type="ECO:0000256" key="1">
    <source>
        <dbReference type="ARBA" id="ARBA00004651"/>
    </source>
</evidence>
<feature type="transmembrane region" description="Helical" evidence="8">
    <location>
        <begin position="191"/>
        <end position="220"/>
    </location>
</feature>
<evidence type="ECO:0000313" key="10">
    <source>
        <dbReference type="Proteomes" id="UP000747542"/>
    </source>
</evidence>
<evidence type="ECO:0000256" key="6">
    <source>
        <dbReference type="ARBA" id="ARBA00023136"/>
    </source>
</evidence>
<dbReference type="Gene3D" id="1.10.3430.10">
    <property type="entry name" value="Ammonium transporter AmtB like domains"/>
    <property type="match status" value="1"/>
</dbReference>
<proteinExistence type="inferred from homology"/>
<feature type="transmembrane region" description="Helical" evidence="8">
    <location>
        <begin position="277"/>
        <end position="300"/>
    </location>
</feature>
<feature type="transmembrane region" description="Helical" evidence="8">
    <location>
        <begin position="84"/>
        <end position="108"/>
    </location>
</feature>
<reference evidence="9" key="1">
    <citation type="journal article" date="2021" name="Sci. Adv.">
        <title>The American lobster genome reveals insights on longevity, neural, and immune adaptations.</title>
        <authorList>
            <person name="Polinski J.M."/>
            <person name="Zimin A.V."/>
            <person name="Clark K.F."/>
            <person name="Kohn A.B."/>
            <person name="Sadowski N."/>
            <person name="Timp W."/>
            <person name="Ptitsyn A."/>
            <person name="Khanna P."/>
            <person name="Romanova D.Y."/>
            <person name="Williams P."/>
            <person name="Greenwood S.J."/>
            <person name="Moroz L.L."/>
            <person name="Walt D.R."/>
            <person name="Bodnar A.G."/>
        </authorList>
    </citation>
    <scope>NUCLEOTIDE SEQUENCE</scope>
    <source>
        <strain evidence="9">GMGI-L3</strain>
    </source>
</reference>
<feature type="transmembrane region" description="Helical" evidence="8">
    <location>
        <begin position="120"/>
        <end position="138"/>
    </location>
</feature>
<dbReference type="InterPro" id="IPR004937">
    <property type="entry name" value="Urea_transporter"/>
</dbReference>
<sequence>WVAGSGGVRRRCRIHQEGVYGLTRCLYLPGQPGALAWVVGDAPAARDALAKFSWKSPAVVVKVLDSVLRGIAQVAFGNNPISGLLILIAAGHSNFNAVLIGTVSTALYPLVFHTPLSPAVWGYIIVAAMFTVCVMAGLGRILEGHNIPAYTLPFNIAISTTFLCMKAAGFGEEASPAPSEEPDTGLQWDQVFLGTLLSAGHVWAVESVACSVLVLLGLFIFSPTLTLVSYLGATLGTLTGLVVSSAPYTLVYHGIWGYNGFLAAGSIAFFMAPTPRVILVAAINAVFATYLQAALIPVYAANGLPVFTFPFCLASVLFLATAMAMGPSTLRVTSPSFPELHLVQYNQKSRIVATKDNRDGDETTTEPMV</sequence>
<dbReference type="EMBL" id="JAHLQT010006356">
    <property type="protein sequence ID" value="KAG7175093.1"/>
    <property type="molecule type" value="Genomic_DNA"/>
</dbReference>
<evidence type="ECO:0000256" key="8">
    <source>
        <dbReference type="SAM" id="Phobius"/>
    </source>
</evidence>
<organism evidence="9 10">
    <name type="scientific">Homarus americanus</name>
    <name type="common">American lobster</name>
    <dbReference type="NCBI Taxonomy" id="6706"/>
    <lineage>
        <taxon>Eukaryota</taxon>
        <taxon>Metazoa</taxon>
        <taxon>Ecdysozoa</taxon>
        <taxon>Arthropoda</taxon>
        <taxon>Crustacea</taxon>
        <taxon>Multicrustacea</taxon>
        <taxon>Malacostraca</taxon>
        <taxon>Eumalacostraca</taxon>
        <taxon>Eucarida</taxon>
        <taxon>Decapoda</taxon>
        <taxon>Pleocyemata</taxon>
        <taxon>Astacidea</taxon>
        <taxon>Nephropoidea</taxon>
        <taxon>Nephropidae</taxon>
        <taxon>Homarus</taxon>
    </lineage>
</organism>
<dbReference type="PANTHER" id="PTHR10464">
    <property type="entry name" value="UREA TRANSPORTER"/>
    <property type="match status" value="1"/>
</dbReference>
<evidence type="ECO:0000256" key="5">
    <source>
        <dbReference type="ARBA" id="ARBA00022989"/>
    </source>
</evidence>
<comment type="similarity">
    <text evidence="2">Belongs to the urea transporter family.</text>
</comment>
<dbReference type="InterPro" id="IPR029020">
    <property type="entry name" value="Ammonium/urea_transptr"/>
</dbReference>
<feature type="transmembrane region" description="Helical" evidence="8">
    <location>
        <begin position="306"/>
        <end position="326"/>
    </location>
</feature>
<protein>
    <submittedName>
        <fullName evidence="9">Urea transporter 1-like 1</fullName>
    </submittedName>
</protein>
<dbReference type="PANTHER" id="PTHR10464:SF4">
    <property type="entry name" value="UREA TRANSPORTER"/>
    <property type="match status" value="1"/>
</dbReference>
<dbReference type="AlphaFoldDB" id="A0A8J5N915"/>
<feature type="transmembrane region" description="Helical" evidence="8">
    <location>
        <begin position="250"/>
        <end position="270"/>
    </location>
</feature>
<keyword evidence="5 8" id="KW-1133">Transmembrane helix</keyword>
<accession>A0A8J5N915</accession>
<dbReference type="GO" id="GO:0015204">
    <property type="term" value="F:urea transmembrane transporter activity"/>
    <property type="evidence" value="ECO:0007669"/>
    <property type="project" value="InterPro"/>
</dbReference>
<dbReference type="Pfam" id="PF03253">
    <property type="entry name" value="UT"/>
    <property type="match status" value="1"/>
</dbReference>
<comment type="subcellular location">
    <subcellularLocation>
        <location evidence="1">Cell membrane</location>
        <topology evidence="1">Multi-pass membrane protein</topology>
    </subcellularLocation>
</comment>
<evidence type="ECO:0000313" key="9">
    <source>
        <dbReference type="EMBL" id="KAG7175093.1"/>
    </source>
</evidence>
<evidence type="ECO:0000256" key="4">
    <source>
        <dbReference type="ARBA" id="ARBA00022692"/>
    </source>
</evidence>
<keyword evidence="10" id="KW-1185">Reference proteome</keyword>
<keyword evidence="3" id="KW-1003">Cell membrane</keyword>
<feature type="non-terminal residue" evidence="9">
    <location>
        <position position="1"/>
    </location>
</feature>
<dbReference type="GO" id="GO:0005886">
    <property type="term" value="C:plasma membrane"/>
    <property type="evidence" value="ECO:0007669"/>
    <property type="project" value="UniProtKB-SubCell"/>
</dbReference>